<sequence length="365" mass="42716">MNNLAAFIVRPFQFVGTKMHPNVLLMCKLLVILLVTHHLFFKIADPFIPFIPALDSFNNYPNLFNYTLKTLFALSAFSLFFNIKVRTASLVIGLVVILNILASKPLFFNHTFICACALILAGLSNSKQPPYLFIFQLSLVYFGASINKFLEPDWWSGAFMDTWLRSARENPVYLYVSQLFPDLVLAKLLSYIAMFTEFGIAIMILFKRKRSLTIWFIIIFHTTLFTLTSFRFGHFLESLVLILLVFLNLPKKKLIINYKAESLNLLKRFFTLLDVDKKQIWSPMPSENTHWLSLKTENETLYNHKALKDILLYTPNVFMLLIILDIIIYIILYNHRTTLFITNAIFVWAMIFYFIPINWKRQKKQ</sequence>
<feature type="transmembrane region" description="Helical" evidence="1">
    <location>
        <begin position="184"/>
        <end position="205"/>
    </location>
</feature>
<protein>
    <submittedName>
        <fullName evidence="2">HTTM domain-containing protein</fullName>
    </submittedName>
</protein>
<name>A0ABW5ZPR7_9FLAO</name>
<dbReference type="RefSeq" id="WP_194508495.1">
    <property type="nucleotide sequence ID" value="NZ_JADILU010000005.1"/>
</dbReference>
<proteinExistence type="predicted"/>
<comment type="caution">
    <text evidence="2">The sequence shown here is derived from an EMBL/GenBank/DDBJ whole genome shotgun (WGS) entry which is preliminary data.</text>
</comment>
<feature type="transmembrane region" description="Helical" evidence="1">
    <location>
        <begin position="338"/>
        <end position="359"/>
    </location>
</feature>
<gene>
    <name evidence="2" type="ORF">ACFS29_05065</name>
</gene>
<keyword evidence="1" id="KW-1133">Transmembrane helix</keyword>
<feature type="transmembrane region" description="Helical" evidence="1">
    <location>
        <begin position="85"/>
        <end position="101"/>
    </location>
</feature>
<evidence type="ECO:0000256" key="1">
    <source>
        <dbReference type="SAM" id="Phobius"/>
    </source>
</evidence>
<reference evidence="3" key="1">
    <citation type="journal article" date="2019" name="Int. J. Syst. Evol. Microbiol.">
        <title>The Global Catalogue of Microorganisms (GCM) 10K type strain sequencing project: providing services to taxonomists for standard genome sequencing and annotation.</title>
        <authorList>
            <consortium name="The Broad Institute Genomics Platform"/>
            <consortium name="The Broad Institute Genome Sequencing Center for Infectious Disease"/>
            <person name="Wu L."/>
            <person name="Ma J."/>
        </authorList>
    </citation>
    <scope>NUCLEOTIDE SEQUENCE [LARGE SCALE GENOMIC DNA]</scope>
    <source>
        <strain evidence="3">KCTC 32514</strain>
    </source>
</reference>
<evidence type="ECO:0000313" key="2">
    <source>
        <dbReference type="EMBL" id="MFD2914999.1"/>
    </source>
</evidence>
<organism evidence="2 3">
    <name type="scientific">Psychroserpens luteus</name>
    <dbReference type="NCBI Taxonomy" id="1434066"/>
    <lineage>
        <taxon>Bacteria</taxon>
        <taxon>Pseudomonadati</taxon>
        <taxon>Bacteroidota</taxon>
        <taxon>Flavobacteriia</taxon>
        <taxon>Flavobacteriales</taxon>
        <taxon>Flavobacteriaceae</taxon>
        <taxon>Psychroserpens</taxon>
    </lineage>
</organism>
<keyword evidence="1" id="KW-0472">Membrane</keyword>
<feature type="transmembrane region" description="Helical" evidence="1">
    <location>
        <begin position="310"/>
        <end position="332"/>
    </location>
</feature>
<feature type="transmembrane region" description="Helical" evidence="1">
    <location>
        <begin position="234"/>
        <end position="250"/>
    </location>
</feature>
<keyword evidence="3" id="KW-1185">Reference proteome</keyword>
<feature type="transmembrane region" description="Helical" evidence="1">
    <location>
        <begin position="63"/>
        <end position="80"/>
    </location>
</feature>
<accession>A0ABW5ZPR7</accession>
<dbReference type="EMBL" id="JBHUOS010000002">
    <property type="protein sequence ID" value="MFD2914999.1"/>
    <property type="molecule type" value="Genomic_DNA"/>
</dbReference>
<feature type="transmembrane region" description="Helical" evidence="1">
    <location>
        <begin position="23"/>
        <end position="43"/>
    </location>
</feature>
<keyword evidence="1" id="KW-0812">Transmembrane</keyword>
<evidence type="ECO:0000313" key="3">
    <source>
        <dbReference type="Proteomes" id="UP001597548"/>
    </source>
</evidence>
<feature type="transmembrane region" description="Helical" evidence="1">
    <location>
        <begin position="212"/>
        <end position="228"/>
    </location>
</feature>
<dbReference type="Proteomes" id="UP001597548">
    <property type="component" value="Unassembled WGS sequence"/>
</dbReference>